<gene>
    <name evidence="2" type="primary">lutC</name>
    <name evidence="2" type="ORF">Pan153_00080</name>
</gene>
<evidence type="ECO:0000313" key="2">
    <source>
        <dbReference type="EMBL" id="QDV15394.1"/>
    </source>
</evidence>
<dbReference type="InterPro" id="IPR037171">
    <property type="entry name" value="NagB/RpiA_transferase-like"/>
</dbReference>
<dbReference type="Pfam" id="PF02589">
    <property type="entry name" value="LUD_dom"/>
    <property type="match status" value="1"/>
</dbReference>
<reference evidence="2 3" key="1">
    <citation type="submission" date="2019-02" db="EMBL/GenBank/DDBJ databases">
        <title>Deep-cultivation of Planctomycetes and their phenomic and genomic characterization uncovers novel biology.</title>
        <authorList>
            <person name="Wiegand S."/>
            <person name="Jogler M."/>
            <person name="Boedeker C."/>
            <person name="Pinto D."/>
            <person name="Vollmers J."/>
            <person name="Rivas-Marin E."/>
            <person name="Kohn T."/>
            <person name="Peeters S.H."/>
            <person name="Heuer A."/>
            <person name="Rast P."/>
            <person name="Oberbeckmann S."/>
            <person name="Bunk B."/>
            <person name="Jeske O."/>
            <person name="Meyerdierks A."/>
            <person name="Storesund J.E."/>
            <person name="Kallscheuer N."/>
            <person name="Luecker S."/>
            <person name="Lage O.M."/>
            <person name="Pohl T."/>
            <person name="Merkel B.J."/>
            <person name="Hornburger P."/>
            <person name="Mueller R.-W."/>
            <person name="Bruemmer F."/>
            <person name="Labrenz M."/>
            <person name="Spormann A.M."/>
            <person name="Op den Camp H."/>
            <person name="Overmann J."/>
            <person name="Amann R."/>
            <person name="Jetten M.S.M."/>
            <person name="Mascher T."/>
            <person name="Medema M.H."/>
            <person name="Devos D.P."/>
            <person name="Kaster A.-K."/>
            <person name="Ovreas L."/>
            <person name="Rohde M."/>
            <person name="Galperin M.Y."/>
            <person name="Jogler C."/>
        </authorList>
    </citation>
    <scope>NUCLEOTIDE SEQUENCE [LARGE SCALE GENOMIC DNA]</scope>
    <source>
        <strain evidence="2 3">Pan153</strain>
    </source>
</reference>
<evidence type="ECO:0000259" key="1">
    <source>
        <dbReference type="Pfam" id="PF02589"/>
    </source>
</evidence>
<accession>A0A518FGD8</accession>
<dbReference type="AlphaFoldDB" id="A0A518FGD8"/>
<dbReference type="SUPFAM" id="SSF100950">
    <property type="entry name" value="NagB/RpiA/CoA transferase-like"/>
    <property type="match status" value="1"/>
</dbReference>
<dbReference type="InterPro" id="IPR003741">
    <property type="entry name" value="LUD_dom"/>
</dbReference>
<dbReference type="InterPro" id="IPR024185">
    <property type="entry name" value="FTHF_cligase-like_sf"/>
</dbReference>
<evidence type="ECO:0000313" key="3">
    <source>
        <dbReference type="Proteomes" id="UP000320839"/>
    </source>
</evidence>
<dbReference type="EMBL" id="CP036317">
    <property type="protein sequence ID" value="QDV15394.1"/>
    <property type="molecule type" value="Genomic_DNA"/>
</dbReference>
<dbReference type="PANTHER" id="PTHR43682:SF1">
    <property type="entry name" value="LACTATE UTILIZATION PROTEIN C"/>
    <property type="match status" value="1"/>
</dbReference>
<dbReference type="PANTHER" id="PTHR43682">
    <property type="entry name" value="LACTATE UTILIZATION PROTEIN C"/>
    <property type="match status" value="1"/>
</dbReference>
<dbReference type="OrthoDB" id="9794157at2"/>
<dbReference type="RefSeq" id="WP_145453370.1">
    <property type="nucleotide sequence ID" value="NZ_CP036317.1"/>
</dbReference>
<protein>
    <submittedName>
        <fullName evidence="2">Lactate utilization protein C</fullName>
    </submittedName>
</protein>
<organism evidence="2 3">
    <name type="scientific">Gimesia panareensis</name>
    <dbReference type="NCBI Taxonomy" id="2527978"/>
    <lineage>
        <taxon>Bacteria</taxon>
        <taxon>Pseudomonadati</taxon>
        <taxon>Planctomycetota</taxon>
        <taxon>Planctomycetia</taxon>
        <taxon>Planctomycetales</taxon>
        <taxon>Planctomycetaceae</taxon>
        <taxon>Gimesia</taxon>
    </lineage>
</organism>
<feature type="domain" description="LUD" evidence="1">
    <location>
        <begin position="102"/>
        <end position="201"/>
    </location>
</feature>
<dbReference type="Gene3D" id="3.40.50.10420">
    <property type="entry name" value="NagB/RpiA/CoA transferase-like"/>
    <property type="match status" value="1"/>
</dbReference>
<dbReference type="Proteomes" id="UP000320839">
    <property type="component" value="Chromosome"/>
</dbReference>
<sequence length="216" mass="23421">MTSSKDEILSKLRKQSVPPVELPDLEAPELTQRWIQYPDPTAQFAEVLSGVGGVCYQVKDIAAANQKLAEIAAFSEAKKICSQISECGNPNVSIADISDPHDFEDIDFAILPGEFAVAENGAVWITNDGGPARVLYFLAQHVALFVPASAVVNNMPEAYQRLAFADNSFGTFMSGPSKTADIEQSLVIGAHGARSLSVFLVEDAFQTNWPEILKYL</sequence>
<proteinExistence type="predicted"/>
<name>A0A518FGD8_9PLAN</name>